<dbReference type="InterPro" id="IPR022514">
    <property type="entry name" value="NHPM_micro_ABC1"/>
</dbReference>
<dbReference type="RefSeq" id="WP_181932644.1">
    <property type="nucleotide sequence ID" value="NZ_CP054698.1"/>
</dbReference>
<feature type="compositionally biased region" description="Gly residues" evidence="11">
    <location>
        <begin position="483"/>
        <end position="499"/>
    </location>
</feature>
<comment type="subcellular location">
    <subcellularLocation>
        <location evidence="1">Cell membrane</location>
        <topology evidence="1">Multi-pass membrane protein</topology>
    </subcellularLocation>
</comment>
<dbReference type="Pfam" id="PF00005">
    <property type="entry name" value="ABC_tran"/>
    <property type="match status" value="1"/>
</dbReference>
<dbReference type="FunFam" id="3.40.50.300:FF:000299">
    <property type="entry name" value="ABC transporter ATP-binding protein/permease"/>
    <property type="match status" value="1"/>
</dbReference>
<keyword evidence="5" id="KW-0547">Nucleotide-binding</keyword>
<feature type="region of interest" description="Disordered" evidence="11">
    <location>
        <begin position="480"/>
        <end position="499"/>
    </location>
</feature>
<name>A0A7D7QJ47_9NOSO</name>
<keyword evidence="3" id="KW-1003">Cell membrane</keyword>
<evidence type="ECO:0000256" key="12">
    <source>
        <dbReference type="SAM" id="Phobius"/>
    </source>
</evidence>
<dbReference type="Proteomes" id="UP000514713">
    <property type="component" value="Chromosome"/>
</dbReference>
<dbReference type="GO" id="GO:0005524">
    <property type="term" value="F:ATP binding"/>
    <property type="evidence" value="ECO:0007669"/>
    <property type="project" value="UniProtKB-KW"/>
</dbReference>
<dbReference type="GO" id="GO:0015421">
    <property type="term" value="F:ABC-type oligopeptide transporter activity"/>
    <property type="evidence" value="ECO:0007669"/>
    <property type="project" value="TreeGrafter"/>
</dbReference>
<dbReference type="Pfam" id="PF03412">
    <property type="entry name" value="Peptidase_C39"/>
    <property type="match status" value="1"/>
</dbReference>
<feature type="transmembrane region" description="Helical" evidence="12">
    <location>
        <begin position="283"/>
        <end position="304"/>
    </location>
</feature>
<protein>
    <submittedName>
        <fullName evidence="16">NHLP family bacteriocin export ABC transporter peptidase/permease/ATPase subunit</fullName>
    </submittedName>
</protein>
<dbReference type="GO" id="GO:0005886">
    <property type="term" value="C:plasma membrane"/>
    <property type="evidence" value="ECO:0007669"/>
    <property type="project" value="UniProtKB-SubCell"/>
</dbReference>
<evidence type="ECO:0000259" key="13">
    <source>
        <dbReference type="PROSITE" id="PS50893"/>
    </source>
</evidence>
<dbReference type="PROSITE" id="PS50929">
    <property type="entry name" value="ABC_TM1F"/>
    <property type="match status" value="1"/>
</dbReference>
<dbReference type="InterPro" id="IPR011527">
    <property type="entry name" value="ABC1_TM_dom"/>
</dbReference>
<dbReference type="PROSITE" id="PS50990">
    <property type="entry name" value="PEPTIDASE_C39"/>
    <property type="match status" value="1"/>
</dbReference>
<dbReference type="GO" id="GO:0016887">
    <property type="term" value="F:ATP hydrolysis activity"/>
    <property type="evidence" value="ECO:0007669"/>
    <property type="project" value="InterPro"/>
</dbReference>
<evidence type="ECO:0000259" key="15">
    <source>
        <dbReference type="PROSITE" id="PS50990"/>
    </source>
</evidence>
<dbReference type="PROSITE" id="PS50893">
    <property type="entry name" value="ABC_TRANSPORTER_2"/>
    <property type="match status" value="1"/>
</dbReference>
<dbReference type="AlphaFoldDB" id="A0A7D7QJ47"/>
<evidence type="ECO:0000256" key="2">
    <source>
        <dbReference type="ARBA" id="ARBA00022448"/>
    </source>
</evidence>
<feature type="transmembrane region" description="Helical" evidence="12">
    <location>
        <begin position="209"/>
        <end position="227"/>
    </location>
</feature>
<keyword evidence="2" id="KW-0813">Transport</keyword>
<dbReference type="InterPro" id="IPR003439">
    <property type="entry name" value="ABC_transporter-like_ATP-bd"/>
</dbReference>
<dbReference type="PROSITE" id="PS00211">
    <property type="entry name" value="ABC_TRANSPORTER_1"/>
    <property type="match status" value="1"/>
</dbReference>
<dbReference type="KEGG" id="ned:HUN01_10525"/>
<evidence type="ECO:0000259" key="14">
    <source>
        <dbReference type="PROSITE" id="PS50929"/>
    </source>
</evidence>
<dbReference type="GO" id="GO:0008234">
    <property type="term" value="F:cysteine-type peptidase activity"/>
    <property type="evidence" value="ECO:0007669"/>
    <property type="project" value="UniProtKB-KW"/>
</dbReference>
<dbReference type="Pfam" id="PF00664">
    <property type="entry name" value="ABC_membrane"/>
    <property type="match status" value="1"/>
</dbReference>
<evidence type="ECO:0000256" key="4">
    <source>
        <dbReference type="ARBA" id="ARBA00022692"/>
    </source>
</evidence>
<evidence type="ECO:0000256" key="9">
    <source>
        <dbReference type="ARBA" id="ARBA00022989"/>
    </source>
</evidence>
<feature type="transmembrane region" description="Helical" evidence="12">
    <location>
        <begin position="22"/>
        <end position="42"/>
    </location>
</feature>
<keyword evidence="17" id="KW-1185">Reference proteome</keyword>
<sequence length="751" mass="82431">MPHALCPMPNSQLLNRVRTSTLLQMEAVECGAAALGIILSYYGRIVPLAKLREECGVSRDGSKAFNILKAAKNYGLNAKGLKLSLENVKTTRLPYIAFWNFNHFLVVEGYSKKRVYLNDPANGRRTVSWEEFDRAYTGVVLTMEPGADFQKGGKKNHIVSALNSRLQNSRVTILFCLLAGLLLTLPRLAVPAFSQVFIDEILIEDRQDWLRPLLLGMLLTTLLRAFLARLRLTYLRRLMVKLSVSTSGQFLWHILRLPIGFYDQRFAGEISSRVQLNDRVAEVLSGPLATTVIDAVMMIFYLLIMIQYDQLLSAIAVGFALINILALLFLSQTRVDTNMRLAQEYGKVGGVTISGIQTIETIKASGLESDLFARFAGYYAKAMNAQQQLGLQTQILTTLPTILTALTTASILLVGGLQVMKGNLSIGMLVAYQSLTLSFLEPVNSLVNFGSTLQDLEADLNRLDDVLQNPVDLEVEGRRRAGEAGGAGEAGEAGGAGGAGGKITSSSLWQLHGHVELRNVTFGYSRVEPPLIENLSLTVKPGQRIALVGGSGSGKSTVAKLICGLYQPWDGEICFDGVERSQIKRSVLANWLAMVEQDIFLFAGTVRENITLWDSTVPEVDLVQACQDAAIHDAIASMPGKYDFELIEGGMNISGGQRQRLEIARALVRNPTVLVLDEATSALDAETELIINRNLQQRGCSCIVVAHRLSTIRDCHEIIVLEQGKIVQRGTHEELWQQGGTYVRLLHAAEA</sequence>
<dbReference type="GO" id="GO:0006508">
    <property type="term" value="P:proteolysis"/>
    <property type="evidence" value="ECO:0007669"/>
    <property type="project" value="InterPro"/>
</dbReference>
<keyword evidence="7" id="KW-0645">Protease</keyword>
<dbReference type="SUPFAM" id="SSF52540">
    <property type="entry name" value="P-loop containing nucleoside triphosphate hydrolases"/>
    <property type="match status" value="1"/>
</dbReference>
<feature type="domain" description="ABC transporter" evidence="13">
    <location>
        <begin position="515"/>
        <end position="748"/>
    </location>
</feature>
<dbReference type="InterPro" id="IPR036640">
    <property type="entry name" value="ABC1_TM_sf"/>
</dbReference>
<dbReference type="InterPro" id="IPR027417">
    <property type="entry name" value="P-loop_NTPase"/>
</dbReference>
<proteinExistence type="predicted"/>
<dbReference type="NCBIfam" id="TIGR03796">
    <property type="entry name" value="NHLM_micro_ABC1"/>
    <property type="match status" value="1"/>
</dbReference>
<evidence type="ECO:0000256" key="6">
    <source>
        <dbReference type="ARBA" id="ARBA00022801"/>
    </source>
</evidence>
<keyword evidence="6" id="KW-0378">Hydrolase</keyword>
<evidence type="ECO:0000313" key="17">
    <source>
        <dbReference type="Proteomes" id="UP000514713"/>
    </source>
</evidence>
<reference evidence="17" key="1">
    <citation type="submission" date="2020-06" db="EMBL/GenBank/DDBJ databases">
        <title>Nostoc edaphicum CCNP1411 genome.</title>
        <authorList>
            <person name="Fidor A."/>
            <person name="Grabski M."/>
            <person name="Gawor J."/>
            <person name="Gromadka R."/>
            <person name="Wegrzyn G."/>
            <person name="Mazur-Marzec H."/>
        </authorList>
    </citation>
    <scope>NUCLEOTIDE SEQUENCE [LARGE SCALE GENOMIC DNA]</scope>
    <source>
        <strain evidence="17">CCNP1411</strain>
    </source>
</reference>
<dbReference type="Gene3D" id="3.40.50.300">
    <property type="entry name" value="P-loop containing nucleotide triphosphate hydrolases"/>
    <property type="match status" value="1"/>
</dbReference>
<dbReference type="EMBL" id="CP054698">
    <property type="protein sequence ID" value="QMS88004.1"/>
    <property type="molecule type" value="Genomic_DNA"/>
</dbReference>
<evidence type="ECO:0000256" key="10">
    <source>
        <dbReference type="ARBA" id="ARBA00023136"/>
    </source>
</evidence>
<evidence type="ECO:0000313" key="16">
    <source>
        <dbReference type="EMBL" id="QMS88004.1"/>
    </source>
</evidence>
<accession>A0A7D7QJ47</accession>
<dbReference type="SUPFAM" id="SSF90123">
    <property type="entry name" value="ABC transporter transmembrane region"/>
    <property type="match status" value="1"/>
</dbReference>
<dbReference type="InterPro" id="IPR039421">
    <property type="entry name" value="Type_1_exporter"/>
</dbReference>
<evidence type="ECO:0000256" key="1">
    <source>
        <dbReference type="ARBA" id="ARBA00004651"/>
    </source>
</evidence>
<keyword evidence="8" id="KW-0067">ATP-binding</keyword>
<dbReference type="InterPro" id="IPR005074">
    <property type="entry name" value="Peptidase_C39"/>
</dbReference>
<feature type="domain" description="Peptidase C39" evidence="15">
    <location>
        <begin position="24"/>
        <end position="143"/>
    </location>
</feature>
<gene>
    <name evidence="16" type="ORF">HUN01_10525</name>
</gene>
<keyword evidence="4 12" id="KW-0812">Transmembrane</keyword>
<dbReference type="CDD" id="cd18569">
    <property type="entry name" value="ABC_6TM_NHLM_bacteriocin"/>
    <property type="match status" value="1"/>
</dbReference>
<evidence type="ECO:0000256" key="8">
    <source>
        <dbReference type="ARBA" id="ARBA00022840"/>
    </source>
</evidence>
<evidence type="ECO:0000256" key="7">
    <source>
        <dbReference type="ARBA" id="ARBA00022807"/>
    </source>
</evidence>
<dbReference type="PANTHER" id="PTHR43394:SF1">
    <property type="entry name" value="ATP-BINDING CASSETTE SUB-FAMILY B MEMBER 10, MITOCHONDRIAL"/>
    <property type="match status" value="1"/>
</dbReference>
<feature type="transmembrane region" description="Helical" evidence="12">
    <location>
        <begin position="310"/>
        <end position="330"/>
    </location>
</feature>
<dbReference type="PANTHER" id="PTHR43394">
    <property type="entry name" value="ATP-DEPENDENT PERMEASE MDL1, MITOCHONDRIAL"/>
    <property type="match status" value="1"/>
</dbReference>
<keyword evidence="10 12" id="KW-0472">Membrane</keyword>
<keyword evidence="7" id="KW-0788">Thiol protease</keyword>
<dbReference type="Gene3D" id="3.90.70.10">
    <property type="entry name" value="Cysteine proteinases"/>
    <property type="match status" value="1"/>
</dbReference>
<dbReference type="SMART" id="SM00382">
    <property type="entry name" value="AAA"/>
    <property type="match status" value="1"/>
</dbReference>
<evidence type="ECO:0000256" key="5">
    <source>
        <dbReference type="ARBA" id="ARBA00022741"/>
    </source>
</evidence>
<evidence type="ECO:0000256" key="11">
    <source>
        <dbReference type="SAM" id="MobiDB-lite"/>
    </source>
</evidence>
<organism evidence="16 17">
    <name type="scientific">Nostoc edaphicum CCNP1411</name>
    <dbReference type="NCBI Taxonomy" id="1472755"/>
    <lineage>
        <taxon>Bacteria</taxon>
        <taxon>Bacillati</taxon>
        <taxon>Cyanobacteriota</taxon>
        <taxon>Cyanophyceae</taxon>
        <taxon>Nostocales</taxon>
        <taxon>Nostocaceae</taxon>
        <taxon>Nostoc</taxon>
    </lineage>
</organism>
<dbReference type="InterPro" id="IPR003593">
    <property type="entry name" value="AAA+_ATPase"/>
</dbReference>
<evidence type="ECO:0000256" key="3">
    <source>
        <dbReference type="ARBA" id="ARBA00022475"/>
    </source>
</evidence>
<feature type="domain" description="ABC transmembrane type-1" evidence="14">
    <location>
        <begin position="174"/>
        <end position="455"/>
    </location>
</feature>
<keyword evidence="9 12" id="KW-1133">Transmembrane helix</keyword>
<feature type="transmembrane region" description="Helical" evidence="12">
    <location>
        <begin position="171"/>
        <end position="189"/>
    </location>
</feature>
<dbReference type="Gene3D" id="1.20.1560.10">
    <property type="entry name" value="ABC transporter type 1, transmembrane domain"/>
    <property type="match status" value="1"/>
</dbReference>
<dbReference type="InterPro" id="IPR017871">
    <property type="entry name" value="ABC_transporter-like_CS"/>
</dbReference>